<dbReference type="EMBL" id="EQ974370">
    <property type="protein sequence ID" value="EEF30053.1"/>
    <property type="molecule type" value="Genomic_DNA"/>
</dbReference>
<feature type="region of interest" description="Disordered" evidence="1">
    <location>
        <begin position="1"/>
        <end position="30"/>
    </location>
</feature>
<dbReference type="AlphaFoldDB" id="B9T257"/>
<organism evidence="2 3">
    <name type="scientific">Ricinus communis</name>
    <name type="common">Castor bean</name>
    <dbReference type="NCBI Taxonomy" id="3988"/>
    <lineage>
        <taxon>Eukaryota</taxon>
        <taxon>Viridiplantae</taxon>
        <taxon>Streptophyta</taxon>
        <taxon>Embryophyta</taxon>
        <taxon>Tracheophyta</taxon>
        <taxon>Spermatophyta</taxon>
        <taxon>Magnoliopsida</taxon>
        <taxon>eudicotyledons</taxon>
        <taxon>Gunneridae</taxon>
        <taxon>Pentapetalae</taxon>
        <taxon>rosids</taxon>
        <taxon>fabids</taxon>
        <taxon>Malpighiales</taxon>
        <taxon>Euphorbiaceae</taxon>
        <taxon>Acalyphoideae</taxon>
        <taxon>Acalypheae</taxon>
        <taxon>Ricinus</taxon>
    </lineage>
</organism>
<accession>B9T257</accession>
<evidence type="ECO:0000256" key="1">
    <source>
        <dbReference type="SAM" id="MobiDB-lite"/>
    </source>
</evidence>
<protein>
    <submittedName>
        <fullName evidence="2">Uncharacterized protein</fullName>
    </submittedName>
</protein>
<sequence>MLLDVDQQQSPIQPLPSPGGLQDNERRGLREKKTIERGDALCDYIFLLLVDLEEKTLAVQFRQQGHHE</sequence>
<gene>
    <name evidence="2" type="ORF">RCOM_0915880</name>
</gene>
<proteinExistence type="predicted"/>
<dbReference type="Proteomes" id="UP000008311">
    <property type="component" value="Unassembled WGS sequence"/>
</dbReference>
<evidence type="ECO:0000313" key="3">
    <source>
        <dbReference type="Proteomes" id="UP000008311"/>
    </source>
</evidence>
<dbReference type="InParanoid" id="B9T257"/>
<name>B9T257_RICCO</name>
<evidence type="ECO:0000313" key="2">
    <source>
        <dbReference type="EMBL" id="EEF30053.1"/>
    </source>
</evidence>
<keyword evidence="3" id="KW-1185">Reference proteome</keyword>
<feature type="compositionally biased region" description="Low complexity" evidence="1">
    <location>
        <begin position="7"/>
        <end position="22"/>
    </location>
</feature>
<reference evidence="3" key="1">
    <citation type="journal article" date="2010" name="Nat. Biotechnol.">
        <title>Draft genome sequence of the oilseed species Ricinus communis.</title>
        <authorList>
            <person name="Chan A.P."/>
            <person name="Crabtree J."/>
            <person name="Zhao Q."/>
            <person name="Lorenzi H."/>
            <person name="Orvis J."/>
            <person name="Puiu D."/>
            <person name="Melake-Berhan A."/>
            <person name="Jones K.M."/>
            <person name="Redman J."/>
            <person name="Chen G."/>
            <person name="Cahoon E.B."/>
            <person name="Gedil M."/>
            <person name="Stanke M."/>
            <person name="Haas B.J."/>
            <person name="Wortman J.R."/>
            <person name="Fraser-Liggett C.M."/>
            <person name="Ravel J."/>
            <person name="Rabinowicz P.D."/>
        </authorList>
    </citation>
    <scope>NUCLEOTIDE SEQUENCE [LARGE SCALE GENOMIC DNA]</scope>
    <source>
        <strain evidence="3">cv. Hale</strain>
    </source>
</reference>